<accession>A0AAD8Z9G9</accession>
<sequence length="103" mass="11983">ENMASLRDRVRENMEKANKYQKEEYDSSEEQKAHSRRKSLRSSANIRHQRRARQEISHAGTLQFVCLIDSSFRQSNGSVPAQLMAVLKEVDMMLELGVIEHHK</sequence>
<keyword evidence="3" id="KW-1185">Reference proteome</keyword>
<feature type="compositionally biased region" description="Basic and acidic residues" evidence="1">
    <location>
        <begin position="1"/>
        <end position="33"/>
    </location>
</feature>
<evidence type="ECO:0000313" key="2">
    <source>
        <dbReference type="EMBL" id="KAK1794947.1"/>
    </source>
</evidence>
<gene>
    <name evidence="2" type="ORF">P4O66_010137</name>
</gene>
<reference evidence="2" key="1">
    <citation type="submission" date="2023-03" db="EMBL/GenBank/DDBJ databases">
        <title>Electrophorus voltai genome.</title>
        <authorList>
            <person name="Bian C."/>
        </authorList>
    </citation>
    <scope>NUCLEOTIDE SEQUENCE</scope>
    <source>
        <strain evidence="2">CB-2022</strain>
        <tissue evidence="2">Muscle</tissue>
    </source>
</reference>
<name>A0AAD8Z9G9_9TELE</name>
<evidence type="ECO:0000313" key="3">
    <source>
        <dbReference type="Proteomes" id="UP001239994"/>
    </source>
</evidence>
<proteinExistence type="predicted"/>
<feature type="region of interest" description="Disordered" evidence="1">
    <location>
        <begin position="1"/>
        <end position="53"/>
    </location>
</feature>
<protein>
    <submittedName>
        <fullName evidence="2">Uncharacterized protein</fullName>
    </submittedName>
</protein>
<organism evidence="2 3">
    <name type="scientific">Electrophorus voltai</name>
    <dbReference type="NCBI Taxonomy" id="2609070"/>
    <lineage>
        <taxon>Eukaryota</taxon>
        <taxon>Metazoa</taxon>
        <taxon>Chordata</taxon>
        <taxon>Craniata</taxon>
        <taxon>Vertebrata</taxon>
        <taxon>Euteleostomi</taxon>
        <taxon>Actinopterygii</taxon>
        <taxon>Neopterygii</taxon>
        <taxon>Teleostei</taxon>
        <taxon>Ostariophysi</taxon>
        <taxon>Gymnotiformes</taxon>
        <taxon>Gymnotoidei</taxon>
        <taxon>Gymnotidae</taxon>
        <taxon>Electrophorus</taxon>
    </lineage>
</organism>
<feature type="non-terminal residue" evidence="2">
    <location>
        <position position="1"/>
    </location>
</feature>
<feature type="non-terminal residue" evidence="2">
    <location>
        <position position="103"/>
    </location>
</feature>
<comment type="caution">
    <text evidence="2">The sequence shown here is derived from an EMBL/GenBank/DDBJ whole genome shotgun (WGS) entry which is preliminary data.</text>
</comment>
<dbReference type="Proteomes" id="UP001239994">
    <property type="component" value="Unassembled WGS sequence"/>
</dbReference>
<dbReference type="EMBL" id="JAROKS010000016">
    <property type="protein sequence ID" value="KAK1794947.1"/>
    <property type="molecule type" value="Genomic_DNA"/>
</dbReference>
<dbReference type="AlphaFoldDB" id="A0AAD8Z9G9"/>
<evidence type="ECO:0000256" key="1">
    <source>
        <dbReference type="SAM" id="MobiDB-lite"/>
    </source>
</evidence>